<evidence type="ECO:0000313" key="2">
    <source>
        <dbReference type="EMBL" id="KAF8731963.1"/>
    </source>
</evidence>
<comment type="caution">
    <text evidence="2">The sequence shown here is derived from an EMBL/GenBank/DDBJ whole genome shotgun (WGS) entry which is preliminary data.</text>
</comment>
<feature type="domain" description="F-box" evidence="1">
    <location>
        <begin position="4"/>
        <end position="44"/>
    </location>
</feature>
<gene>
    <name evidence="2" type="ORF">HU200_015913</name>
</gene>
<organism evidence="2 3">
    <name type="scientific">Digitaria exilis</name>
    <dbReference type="NCBI Taxonomy" id="1010633"/>
    <lineage>
        <taxon>Eukaryota</taxon>
        <taxon>Viridiplantae</taxon>
        <taxon>Streptophyta</taxon>
        <taxon>Embryophyta</taxon>
        <taxon>Tracheophyta</taxon>
        <taxon>Spermatophyta</taxon>
        <taxon>Magnoliopsida</taxon>
        <taxon>Liliopsida</taxon>
        <taxon>Poales</taxon>
        <taxon>Poaceae</taxon>
        <taxon>PACMAD clade</taxon>
        <taxon>Panicoideae</taxon>
        <taxon>Panicodae</taxon>
        <taxon>Paniceae</taxon>
        <taxon>Anthephorinae</taxon>
        <taxon>Digitaria</taxon>
    </lineage>
</organism>
<dbReference type="Pfam" id="PF00646">
    <property type="entry name" value="F-box"/>
    <property type="match status" value="1"/>
</dbReference>
<dbReference type="AlphaFoldDB" id="A0A835F926"/>
<accession>A0A835F926</accession>
<evidence type="ECO:0000313" key="3">
    <source>
        <dbReference type="Proteomes" id="UP000636709"/>
    </source>
</evidence>
<proteinExistence type="predicted"/>
<dbReference type="PANTHER" id="PTHR32133">
    <property type="entry name" value="OS07G0120400 PROTEIN"/>
    <property type="match status" value="1"/>
</dbReference>
<dbReference type="InterPro" id="IPR036047">
    <property type="entry name" value="F-box-like_dom_sf"/>
</dbReference>
<dbReference type="OrthoDB" id="685838at2759"/>
<sequence>MPPQLPDDVVEEILARFPHDKPALLVRAALTCKAWCRIVSGAGFRRRLHGRAPPLLGFFHHHGSHPPSFNPTSPPFRPPYATRLGWLILDARHGRFLVARKTTTTSTSPFATPSMEMAEELIVWDLTTDEQHRLPMPPFKYSTWSATLVCAAAAGGCDHFDCPKGPFLVVFVFTDNIYKGTMSACVYSSEQGSWRVPTITHCHCQGHGYGGGLGFAIVQNPELCLWSREAGSGGGYDTWVQQRVIELDKLLPDPGHRFGVHYEAVAIADDLGVVFIWEDYWSLFTVDLRSNLANKKVGHVSYAQRSTRDLKHCGKPLQLRRQEQVPEILAKLEVLPCHQDLGQGEIDSS</sequence>
<dbReference type="EMBL" id="JACEFO010001605">
    <property type="protein sequence ID" value="KAF8731963.1"/>
    <property type="molecule type" value="Genomic_DNA"/>
</dbReference>
<keyword evidence="3" id="KW-1185">Reference proteome</keyword>
<name>A0A835F926_9POAL</name>
<protein>
    <recommendedName>
        <fullName evidence="1">F-box domain-containing protein</fullName>
    </recommendedName>
</protein>
<evidence type="ECO:0000259" key="1">
    <source>
        <dbReference type="Pfam" id="PF00646"/>
    </source>
</evidence>
<dbReference type="InterPro" id="IPR001810">
    <property type="entry name" value="F-box_dom"/>
</dbReference>
<dbReference type="Proteomes" id="UP000636709">
    <property type="component" value="Unassembled WGS sequence"/>
</dbReference>
<reference evidence="2" key="1">
    <citation type="submission" date="2020-07" db="EMBL/GenBank/DDBJ databases">
        <title>Genome sequence and genetic diversity analysis of an under-domesticated orphan crop, white fonio (Digitaria exilis).</title>
        <authorList>
            <person name="Bennetzen J.L."/>
            <person name="Chen S."/>
            <person name="Ma X."/>
            <person name="Wang X."/>
            <person name="Yssel A.E.J."/>
            <person name="Chaluvadi S.R."/>
            <person name="Johnson M."/>
            <person name="Gangashetty P."/>
            <person name="Hamidou F."/>
            <person name="Sanogo M.D."/>
            <person name="Zwaenepoel A."/>
            <person name="Wallace J."/>
            <person name="Van De Peer Y."/>
            <person name="Van Deynze A."/>
        </authorList>
    </citation>
    <scope>NUCLEOTIDE SEQUENCE</scope>
    <source>
        <tissue evidence="2">Leaves</tissue>
    </source>
</reference>
<dbReference type="PANTHER" id="PTHR32133:SF379">
    <property type="entry name" value="F-BOX DOMAIN-CONTAINING PROTEIN"/>
    <property type="match status" value="1"/>
</dbReference>
<dbReference type="SUPFAM" id="SSF81383">
    <property type="entry name" value="F-box domain"/>
    <property type="match status" value="1"/>
</dbReference>